<feature type="compositionally biased region" description="Acidic residues" evidence="3">
    <location>
        <begin position="26"/>
        <end position="35"/>
    </location>
</feature>
<evidence type="ECO:0000256" key="3">
    <source>
        <dbReference type="SAM" id="MobiDB-lite"/>
    </source>
</evidence>
<feature type="compositionally biased region" description="Low complexity" evidence="3">
    <location>
        <begin position="13"/>
        <end position="25"/>
    </location>
</feature>
<accession>A0A7S2XAB5</accession>
<dbReference type="Pfam" id="PF12796">
    <property type="entry name" value="Ank_2"/>
    <property type="match status" value="1"/>
</dbReference>
<proteinExistence type="predicted"/>
<dbReference type="InterPro" id="IPR002110">
    <property type="entry name" value="Ankyrin_rpt"/>
</dbReference>
<reference evidence="4" key="1">
    <citation type="submission" date="2021-01" db="EMBL/GenBank/DDBJ databases">
        <authorList>
            <person name="Corre E."/>
            <person name="Pelletier E."/>
            <person name="Niang G."/>
            <person name="Scheremetjew M."/>
            <person name="Finn R."/>
            <person name="Kale V."/>
            <person name="Holt S."/>
            <person name="Cochrane G."/>
            <person name="Meng A."/>
            <person name="Brown T."/>
            <person name="Cohen L."/>
        </authorList>
    </citation>
    <scope>NUCLEOTIDE SEQUENCE</scope>
    <source>
        <strain evidence="4">CCMP622</strain>
    </source>
</reference>
<dbReference type="SUPFAM" id="SSF48403">
    <property type="entry name" value="Ankyrin repeat"/>
    <property type="match status" value="1"/>
</dbReference>
<protein>
    <submittedName>
        <fullName evidence="4">Uncharacterized protein</fullName>
    </submittedName>
</protein>
<dbReference type="Gene3D" id="1.25.40.20">
    <property type="entry name" value="Ankyrin repeat-containing domain"/>
    <property type="match status" value="1"/>
</dbReference>
<evidence type="ECO:0000313" key="4">
    <source>
        <dbReference type="EMBL" id="CAD9761852.1"/>
    </source>
</evidence>
<evidence type="ECO:0000256" key="1">
    <source>
        <dbReference type="ARBA" id="ARBA00022737"/>
    </source>
</evidence>
<dbReference type="InterPro" id="IPR036770">
    <property type="entry name" value="Ankyrin_rpt-contain_sf"/>
</dbReference>
<evidence type="ECO:0000256" key="2">
    <source>
        <dbReference type="ARBA" id="ARBA00023043"/>
    </source>
</evidence>
<feature type="region of interest" description="Disordered" evidence="3">
    <location>
        <begin position="1"/>
        <end position="59"/>
    </location>
</feature>
<dbReference type="AlphaFoldDB" id="A0A7S2XAB5"/>
<keyword evidence="2" id="KW-0040">ANK repeat</keyword>
<gene>
    <name evidence="4" type="ORF">LSP00402_LOCUS8881</name>
</gene>
<name>A0A7S2XAB5_9EUKA</name>
<dbReference type="SMART" id="SM00248">
    <property type="entry name" value="ANK"/>
    <property type="match status" value="3"/>
</dbReference>
<keyword evidence="1" id="KW-0677">Repeat</keyword>
<dbReference type="PANTHER" id="PTHR24198:SF165">
    <property type="entry name" value="ANKYRIN REPEAT-CONTAINING PROTEIN-RELATED"/>
    <property type="match status" value="1"/>
</dbReference>
<sequence length="289" mass="31978">MSAAVAPIESPIASLSPDVSSASSSDLEEDADEECNQPANTASVGAAGSERGSSGTGKERGRCQPCRWMEWPVCLHAPLASAPEKVRAVWRGDLDGLVRCQEQNSDCELGGIDERGNSLLLLASCQAHTHLVDYLVQNSPEMVDVPDGHGQTALMIVSAMEGRRWFSCFRHLLKKGIANVNCRDNLGRTALIHAVRAPVQDKRVIDALMARRADTTIRDVKMKTAIDYSRHRYSMYTLSMQRLHRRQLHSKIIDTVERDCPAVHMLVPMLFEAIGNQAMEGITERYMHI</sequence>
<dbReference type="PANTHER" id="PTHR24198">
    <property type="entry name" value="ANKYRIN REPEAT AND PROTEIN KINASE DOMAIN-CONTAINING PROTEIN"/>
    <property type="match status" value="1"/>
</dbReference>
<organism evidence="4">
    <name type="scientific">Lotharella oceanica</name>
    <dbReference type="NCBI Taxonomy" id="641309"/>
    <lineage>
        <taxon>Eukaryota</taxon>
        <taxon>Sar</taxon>
        <taxon>Rhizaria</taxon>
        <taxon>Cercozoa</taxon>
        <taxon>Chlorarachniophyceae</taxon>
        <taxon>Lotharella</taxon>
    </lineage>
</organism>
<dbReference type="EMBL" id="HBHP01014173">
    <property type="protein sequence ID" value="CAD9761852.1"/>
    <property type="molecule type" value="Transcribed_RNA"/>
</dbReference>